<sequence>MAAEPVGQSATEGTPGQPGAQEVRIELDDSATNATYANLCRVSSSPEELIIDFALNPNPVSGQSQRIPVSERVILNHYTAKRLAALLSTTVQRHEQAFGTLEMDYRKRLRTSPESE</sequence>
<reference evidence="2 3" key="1">
    <citation type="submission" date="2019-02" db="EMBL/GenBank/DDBJ databases">
        <title>Deep-cultivation of Planctomycetes and their phenomic and genomic characterization uncovers novel biology.</title>
        <authorList>
            <person name="Wiegand S."/>
            <person name="Jogler M."/>
            <person name="Boedeker C."/>
            <person name="Pinto D."/>
            <person name="Vollmers J."/>
            <person name="Rivas-Marin E."/>
            <person name="Kohn T."/>
            <person name="Peeters S.H."/>
            <person name="Heuer A."/>
            <person name="Rast P."/>
            <person name="Oberbeckmann S."/>
            <person name="Bunk B."/>
            <person name="Jeske O."/>
            <person name="Meyerdierks A."/>
            <person name="Storesund J.E."/>
            <person name="Kallscheuer N."/>
            <person name="Luecker S."/>
            <person name="Lage O.M."/>
            <person name="Pohl T."/>
            <person name="Merkel B.J."/>
            <person name="Hornburger P."/>
            <person name="Mueller R.-W."/>
            <person name="Bruemmer F."/>
            <person name="Labrenz M."/>
            <person name="Spormann A.M."/>
            <person name="Op den Camp H."/>
            <person name="Overmann J."/>
            <person name="Amann R."/>
            <person name="Jetten M.S.M."/>
            <person name="Mascher T."/>
            <person name="Medema M.H."/>
            <person name="Devos D.P."/>
            <person name="Kaster A.-K."/>
            <person name="Ovreas L."/>
            <person name="Rohde M."/>
            <person name="Galperin M.Y."/>
            <person name="Jogler C."/>
        </authorList>
    </citation>
    <scope>NUCLEOTIDE SEQUENCE [LARGE SCALE GENOMIC DNA]</scope>
    <source>
        <strain evidence="2 3">Mal4</strain>
    </source>
</reference>
<evidence type="ECO:0000313" key="3">
    <source>
        <dbReference type="Proteomes" id="UP000320496"/>
    </source>
</evidence>
<evidence type="ECO:0000256" key="1">
    <source>
        <dbReference type="SAM" id="MobiDB-lite"/>
    </source>
</evidence>
<accession>A0A517Z9Z3</accession>
<dbReference type="Pfam" id="PF11950">
    <property type="entry name" value="DUF3467"/>
    <property type="match status" value="1"/>
</dbReference>
<dbReference type="EMBL" id="CP036275">
    <property type="protein sequence ID" value="QDU39308.1"/>
    <property type="molecule type" value="Genomic_DNA"/>
</dbReference>
<dbReference type="InterPro" id="IPR021857">
    <property type="entry name" value="DUF3467"/>
</dbReference>
<evidence type="ECO:0000313" key="2">
    <source>
        <dbReference type="EMBL" id="QDU39308.1"/>
    </source>
</evidence>
<feature type="region of interest" description="Disordered" evidence="1">
    <location>
        <begin position="1"/>
        <end position="22"/>
    </location>
</feature>
<keyword evidence="3" id="KW-1185">Reference proteome</keyword>
<dbReference type="AlphaFoldDB" id="A0A517Z9Z3"/>
<dbReference type="Proteomes" id="UP000320496">
    <property type="component" value="Chromosome"/>
</dbReference>
<protein>
    <recommendedName>
        <fullName evidence="4">DUF3467 domain-containing protein</fullName>
    </recommendedName>
</protein>
<evidence type="ECO:0008006" key="4">
    <source>
        <dbReference type="Google" id="ProtNLM"/>
    </source>
</evidence>
<dbReference type="KEGG" id="mri:Mal4_36470"/>
<dbReference type="OrthoDB" id="277953at2"/>
<proteinExistence type="predicted"/>
<gene>
    <name evidence="2" type="ORF">Mal4_36470</name>
</gene>
<name>A0A517Z9Z3_9PLAN</name>
<dbReference type="RefSeq" id="WP_145370507.1">
    <property type="nucleotide sequence ID" value="NZ_CP036275.1"/>
</dbReference>
<organism evidence="2 3">
    <name type="scientific">Maioricimonas rarisocia</name>
    <dbReference type="NCBI Taxonomy" id="2528026"/>
    <lineage>
        <taxon>Bacteria</taxon>
        <taxon>Pseudomonadati</taxon>
        <taxon>Planctomycetota</taxon>
        <taxon>Planctomycetia</taxon>
        <taxon>Planctomycetales</taxon>
        <taxon>Planctomycetaceae</taxon>
        <taxon>Maioricimonas</taxon>
    </lineage>
</organism>